<keyword evidence="2" id="KW-1185">Reference proteome</keyword>
<dbReference type="Proteomes" id="UP000050525">
    <property type="component" value="Unassembled WGS sequence"/>
</dbReference>
<gene>
    <name evidence="1" type="ORF">Y1Q_0005134</name>
</gene>
<organism evidence="1 2">
    <name type="scientific">Alligator mississippiensis</name>
    <name type="common">American alligator</name>
    <dbReference type="NCBI Taxonomy" id="8496"/>
    <lineage>
        <taxon>Eukaryota</taxon>
        <taxon>Metazoa</taxon>
        <taxon>Chordata</taxon>
        <taxon>Craniata</taxon>
        <taxon>Vertebrata</taxon>
        <taxon>Euteleostomi</taxon>
        <taxon>Archelosauria</taxon>
        <taxon>Archosauria</taxon>
        <taxon>Crocodylia</taxon>
        <taxon>Alligatoridae</taxon>
        <taxon>Alligatorinae</taxon>
        <taxon>Alligator</taxon>
    </lineage>
</organism>
<dbReference type="AlphaFoldDB" id="A0A151NJY7"/>
<reference evidence="1 2" key="1">
    <citation type="journal article" date="2012" name="Genome Biol.">
        <title>Sequencing three crocodilian genomes to illuminate the evolution of archosaurs and amniotes.</title>
        <authorList>
            <person name="St John J.A."/>
            <person name="Braun E.L."/>
            <person name="Isberg S.R."/>
            <person name="Miles L.G."/>
            <person name="Chong A.Y."/>
            <person name="Gongora J."/>
            <person name="Dalzell P."/>
            <person name="Moran C."/>
            <person name="Bed'hom B."/>
            <person name="Abzhanov A."/>
            <person name="Burgess S.C."/>
            <person name="Cooksey A.M."/>
            <person name="Castoe T.A."/>
            <person name="Crawford N.G."/>
            <person name="Densmore L.D."/>
            <person name="Drew J.C."/>
            <person name="Edwards S.V."/>
            <person name="Faircloth B.C."/>
            <person name="Fujita M.K."/>
            <person name="Greenwold M.J."/>
            <person name="Hoffmann F.G."/>
            <person name="Howard J.M."/>
            <person name="Iguchi T."/>
            <person name="Janes D.E."/>
            <person name="Khan S.Y."/>
            <person name="Kohno S."/>
            <person name="de Koning A.J."/>
            <person name="Lance S.L."/>
            <person name="McCarthy F.M."/>
            <person name="McCormack J.E."/>
            <person name="Merchant M.E."/>
            <person name="Peterson D.G."/>
            <person name="Pollock D.D."/>
            <person name="Pourmand N."/>
            <person name="Raney B.J."/>
            <person name="Roessler K.A."/>
            <person name="Sanford J.R."/>
            <person name="Sawyer R.H."/>
            <person name="Schmidt C.J."/>
            <person name="Triplett E.W."/>
            <person name="Tuberville T.D."/>
            <person name="Venegas-Anaya M."/>
            <person name="Howard J.T."/>
            <person name="Jarvis E.D."/>
            <person name="Guillette L.J.Jr."/>
            <person name="Glenn T.C."/>
            <person name="Green R.E."/>
            <person name="Ray D.A."/>
        </authorList>
    </citation>
    <scope>NUCLEOTIDE SEQUENCE [LARGE SCALE GENOMIC DNA]</scope>
    <source>
        <strain evidence="1">KSC_2009_1</strain>
    </source>
</reference>
<accession>A0A151NJY7</accession>
<comment type="caution">
    <text evidence="1">The sequence shown here is derived from an EMBL/GenBank/DDBJ whole genome shotgun (WGS) entry which is preliminary data.</text>
</comment>
<sequence length="67" mass="7232">MILSAVTAGGLHLLAPTVVWDHGSYFYLDAHDDSKSSWISARGLPLWTEQPCALTPIPFLWLPGGGP</sequence>
<protein>
    <submittedName>
        <fullName evidence="1">Uncharacterized protein</fullName>
    </submittedName>
</protein>
<evidence type="ECO:0000313" key="1">
    <source>
        <dbReference type="EMBL" id="KYO37116.1"/>
    </source>
</evidence>
<name>A0A151NJY7_ALLMI</name>
<dbReference type="EMBL" id="AKHW03002831">
    <property type="protein sequence ID" value="KYO37116.1"/>
    <property type="molecule type" value="Genomic_DNA"/>
</dbReference>
<evidence type="ECO:0000313" key="2">
    <source>
        <dbReference type="Proteomes" id="UP000050525"/>
    </source>
</evidence>
<proteinExistence type="predicted"/>